<keyword evidence="1" id="KW-0378">Hydrolase</keyword>
<dbReference type="Gene3D" id="2.70.40.10">
    <property type="match status" value="1"/>
</dbReference>
<sequence>MSVLSKPEILRHFKIGNIVISPFNKDNVANSSYDVRLGKYFFRQDPIKHSQVLNPFYEKSLRRMYDGAEEAVFVSEIRSKLNPFHGLKANDSVILIAPGETILAHTVEFIGGKNGMKGLPAITTEMRARSSIGRIGIAVCKCAGWGDIGYVNRWTMEITNFANSIIPLPVGVRIAQIIFHETTPVVEIDKYAKKGKYQASEKYKVRKYSSSDIDRFLRLDDKETKYLSRKKLLSSK</sequence>
<accession>A0A0G0U9U4</accession>
<evidence type="ECO:0000313" key="3">
    <source>
        <dbReference type="EMBL" id="KKR85773.1"/>
    </source>
</evidence>
<keyword evidence="2" id="KW-0546">Nucleotide metabolism</keyword>
<dbReference type="CDD" id="cd07557">
    <property type="entry name" value="trimeric_dUTPase"/>
    <property type="match status" value="1"/>
</dbReference>
<protein>
    <submittedName>
        <fullName evidence="3">Uncharacterized protein</fullName>
    </submittedName>
</protein>
<dbReference type="PANTHER" id="PTHR42680">
    <property type="entry name" value="DCTP DEAMINASE"/>
    <property type="match status" value="1"/>
</dbReference>
<reference evidence="3 4" key="1">
    <citation type="journal article" date="2015" name="Nature">
        <title>rRNA introns, odd ribosomes, and small enigmatic genomes across a large radiation of phyla.</title>
        <authorList>
            <person name="Brown C.T."/>
            <person name="Hug L.A."/>
            <person name="Thomas B.C."/>
            <person name="Sharon I."/>
            <person name="Castelle C.J."/>
            <person name="Singh A."/>
            <person name="Wilkins M.J."/>
            <person name="Williams K.H."/>
            <person name="Banfield J.F."/>
        </authorList>
    </citation>
    <scope>NUCLEOTIDE SEQUENCE [LARGE SCALE GENOMIC DNA]</scope>
</reference>
<dbReference type="InterPro" id="IPR033704">
    <property type="entry name" value="dUTPase_trimeric"/>
</dbReference>
<evidence type="ECO:0000313" key="4">
    <source>
        <dbReference type="Proteomes" id="UP000033858"/>
    </source>
</evidence>
<evidence type="ECO:0000256" key="1">
    <source>
        <dbReference type="ARBA" id="ARBA00022801"/>
    </source>
</evidence>
<dbReference type="EMBL" id="LCAE01000035">
    <property type="protein sequence ID" value="KKR85773.1"/>
    <property type="molecule type" value="Genomic_DNA"/>
</dbReference>
<dbReference type="InterPro" id="IPR036157">
    <property type="entry name" value="dUTPase-like_sf"/>
</dbReference>
<dbReference type="SUPFAM" id="SSF51283">
    <property type="entry name" value="dUTPase-like"/>
    <property type="match status" value="1"/>
</dbReference>
<name>A0A0G0U9U4_9BACT</name>
<organism evidence="3 4">
    <name type="scientific">Candidatus Woesebacteria bacterium GW2011_GWB1_41_10</name>
    <dbReference type="NCBI Taxonomy" id="1618577"/>
    <lineage>
        <taxon>Bacteria</taxon>
        <taxon>Candidatus Woeseibacteriota</taxon>
    </lineage>
</organism>
<dbReference type="InterPro" id="IPR011962">
    <property type="entry name" value="dCTP_deaminase"/>
</dbReference>
<gene>
    <name evidence="3" type="ORF">UU32_C0035G0004</name>
</gene>
<dbReference type="Pfam" id="PF22769">
    <property type="entry name" value="DCD"/>
    <property type="match status" value="1"/>
</dbReference>
<dbReference type="Proteomes" id="UP000033858">
    <property type="component" value="Unassembled WGS sequence"/>
</dbReference>
<proteinExistence type="predicted"/>
<evidence type="ECO:0000256" key="2">
    <source>
        <dbReference type="ARBA" id="ARBA00023080"/>
    </source>
</evidence>
<dbReference type="PANTHER" id="PTHR42680:SF2">
    <property type="entry name" value="DCTP DEAMINASE"/>
    <property type="match status" value="1"/>
</dbReference>
<dbReference type="GO" id="GO:0008829">
    <property type="term" value="F:dCTP deaminase activity"/>
    <property type="evidence" value="ECO:0007669"/>
    <property type="project" value="InterPro"/>
</dbReference>
<dbReference type="AlphaFoldDB" id="A0A0G0U9U4"/>
<dbReference type="GO" id="GO:0006229">
    <property type="term" value="P:dUTP biosynthetic process"/>
    <property type="evidence" value="ECO:0007669"/>
    <property type="project" value="InterPro"/>
</dbReference>
<comment type="caution">
    <text evidence="3">The sequence shown here is derived from an EMBL/GenBank/DDBJ whole genome shotgun (WGS) entry which is preliminary data.</text>
</comment>